<dbReference type="EMBL" id="REGN01000749">
    <property type="protein sequence ID" value="RNA39437.1"/>
    <property type="molecule type" value="Genomic_DNA"/>
</dbReference>
<evidence type="ECO:0000259" key="12">
    <source>
        <dbReference type="PROSITE" id="PS50262"/>
    </source>
</evidence>
<feature type="transmembrane region" description="Helical" evidence="11">
    <location>
        <begin position="135"/>
        <end position="160"/>
    </location>
</feature>
<sequence length="483" mass="55293">MMMNKSNQSEKIRLMDLNEIRILFGIIMGALCFVTIFGNIIVIYKYRKTSMVGNLFIISLACADLIVGIFVMPLATVYAINDVWILSVPVCLIWLSADYTASTASILNLLTLSLDRYWSITSPLEYLGKRTKSRALIMILIAWSISLLWLVPITGWPYFFNQGQRTVAQDKCNTEYDKNIFFKMSTAIINFYVPLIAMIAINTKIYLVIHKRYRNPIMRYSSIVSNDIGIANKSTTNRAKSLSICSSIDEQSQQKFKTKTNTNAKIKTKKFEYAHDDKMVARLCRSKSVQNFQFKSNECLHSKPNKSDSECNHHHLNGKHFYSLFTQLRKNSHQKKNCFSPKNRQKNGLKGGPKGGPKGGLKGDCKSSLANTNKKPINRKGFMNKQEKAFKQLSSIVIGFTFCFTPYFIVFLIVAICENCVSDEVFTVTVWLGYLNSTINPFLYALSNKRIKKENNNQCKINTTTTNEFYRRKSLRNARKSIW</sequence>
<dbReference type="PRINTS" id="PR00243">
    <property type="entry name" value="MUSCARINICR"/>
</dbReference>
<name>A0A3M7SUX4_BRAPC</name>
<dbReference type="Pfam" id="PF00001">
    <property type="entry name" value="7tm_1"/>
    <property type="match status" value="1"/>
</dbReference>
<dbReference type="Gene3D" id="1.20.1070.10">
    <property type="entry name" value="Rhodopsin 7-helix transmembrane proteins"/>
    <property type="match status" value="2"/>
</dbReference>
<organism evidence="13 14">
    <name type="scientific">Brachionus plicatilis</name>
    <name type="common">Marine rotifer</name>
    <name type="synonym">Brachionus muelleri</name>
    <dbReference type="NCBI Taxonomy" id="10195"/>
    <lineage>
        <taxon>Eukaryota</taxon>
        <taxon>Metazoa</taxon>
        <taxon>Spiralia</taxon>
        <taxon>Gnathifera</taxon>
        <taxon>Rotifera</taxon>
        <taxon>Eurotatoria</taxon>
        <taxon>Monogononta</taxon>
        <taxon>Pseudotrocha</taxon>
        <taxon>Ploima</taxon>
        <taxon>Brachionidae</taxon>
        <taxon>Brachionus</taxon>
    </lineage>
</organism>
<comment type="subcellular location">
    <subcellularLocation>
        <location evidence="1">Cell membrane</location>
        <topology evidence="1">Multi-pass membrane protein</topology>
    </subcellularLocation>
</comment>
<dbReference type="GO" id="GO:0071880">
    <property type="term" value="P:adenylate cyclase-activating adrenergic receptor signaling pathway"/>
    <property type="evidence" value="ECO:0007669"/>
    <property type="project" value="TreeGrafter"/>
</dbReference>
<reference evidence="13 14" key="1">
    <citation type="journal article" date="2018" name="Sci. Rep.">
        <title>Genomic signatures of local adaptation to the degree of environmental predictability in rotifers.</title>
        <authorList>
            <person name="Franch-Gras L."/>
            <person name="Hahn C."/>
            <person name="Garcia-Roger E.M."/>
            <person name="Carmona M.J."/>
            <person name="Serra M."/>
            <person name="Gomez A."/>
        </authorList>
    </citation>
    <scope>NUCLEOTIDE SEQUENCE [LARGE SCALE GENOMIC DNA]</scope>
    <source>
        <strain evidence="13">HYR1</strain>
    </source>
</reference>
<keyword evidence="6 11" id="KW-0472">Membrane</keyword>
<dbReference type="PANTHER" id="PTHR24248">
    <property type="entry name" value="ADRENERGIC RECEPTOR-RELATED G-PROTEIN COUPLED RECEPTOR"/>
    <property type="match status" value="1"/>
</dbReference>
<feature type="transmembrane region" description="Helical" evidence="11">
    <location>
        <begin position="55"/>
        <end position="80"/>
    </location>
</feature>
<protein>
    <submittedName>
        <fullName evidence="13">Histamine H1 receptor</fullName>
    </submittedName>
</protein>
<feature type="domain" description="G-protein coupled receptors family 1 profile" evidence="12">
    <location>
        <begin position="35"/>
        <end position="444"/>
    </location>
</feature>
<dbReference type="InterPro" id="IPR017452">
    <property type="entry name" value="GPCR_Rhodpsn_7TM"/>
</dbReference>
<dbReference type="InterPro" id="IPR000995">
    <property type="entry name" value="Musac_Ach_rcpt"/>
</dbReference>
<evidence type="ECO:0000256" key="8">
    <source>
        <dbReference type="ARBA" id="ARBA00023224"/>
    </source>
</evidence>
<feature type="transmembrane region" description="Helical" evidence="11">
    <location>
        <begin position="180"/>
        <end position="209"/>
    </location>
</feature>
<proteinExistence type="inferred from homology"/>
<keyword evidence="5 9" id="KW-0297">G-protein coupled receptor</keyword>
<feature type="transmembrane region" description="Helical" evidence="11">
    <location>
        <begin position="393"/>
        <end position="416"/>
    </location>
</feature>
<dbReference type="PANTHER" id="PTHR24248:SF204">
    <property type="entry name" value="HISTAMINE H1 RECEPTOR"/>
    <property type="match status" value="1"/>
</dbReference>
<keyword evidence="2" id="KW-1003">Cell membrane</keyword>
<dbReference type="GO" id="GO:0043410">
    <property type="term" value="P:positive regulation of MAPK cascade"/>
    <property type="evidence" value="ECO:0007669"/>
    <property type="project" value="TreeGrafter"/>
</dbReference>
<comment type="caution">
    <text evidence="13">The sequence shown here is derived from an EMBL/GenBank/DDBJ whole genome shotgun (WGS) entry which is preliminary data.</text>
</comment>
<comment type="similarity">
    <text evidence="9">Belongs to the G-protein coupled receptor 1 family.</text>
</comment>
<evidence type="ECO:0000313" key="14">
    <source>
        <dbReference type="Proteomes" id="UP000276133"/>
    </source>
</evidence>
<evidence type="ECO:0000313" key="13">
    <source>
        <dbReference type="EMBL" id="RNA39437.1"/>
    </source>
</evidence>
<feature type="compositionally biased region" description="Gly residues" evidence="10">
    <location>
        <begin position="349"/>
        <end position="362"/>
    </location>
</feature>
<evidence type="ECO:0000256" key="4">
    <source>
        <dbReference type="ARBA" id="ARBA00022989"/>
    </source>
</evidence>
<dbReference type="GO" id="GO:0045202">
    <property type="term" value="C:synapse"/>
    <property type="evidence" value="ECO:0007669"/>
    <property type="project" value="GOC"/>
</dbReference>
<dbReference type="SUPFAM" id="SSF81321">
    <property type="entry name" value="Family A G protein-coupled receptor-like"/>
    <property type="match status" value="1"/>
</dbReference>
<dbReference type="InterPro" id="IPR000276">
    <property type="entry name" value="GPCR_Rhodpsn"/>
</dbReference>
<evidence type="ECO:0000256" key="3">
    <source>
        <dbReference type="ARBA" id="ARBA00022692"/>
    </source>
</evidence>
<feature type="transmembrane region" description="Helical" evidence="11">
    <location>
        <begin position="428"/>
        <end position="446"/>
    </location>
</feature>
<dbReference type="OrthoDB" id="10071887at2759"/>
<dbReference type="GO" id="GO:0016907">
    <property type="term" value="F:G protein-coupled acetylcholine receptor activity"/>
    <property type="evidence" value="ECO:0007669"/>
    <property type="project" value="InterPro"/>
</dbReference>
<evidence type="ECO:0000256" key="7">
    <source>
        <dbReference type="ARBA" id="ARBA00023170"/>
    </source>
</evidence>
<accession>A0A3M7SUX4</accession>
<feature type="transmembrane region" description="Helical" evidence="11">
    <location>
        <begin position="20"/>
        <end position="43"/>
    </location>
</feature>
<dbReference type="PROSITE" id="PS00237">
    <property type="entry name" value="G_PROTEIN_RECEP_F1_1"/>
    <property type="match status" value="1"/>
</dbReference>
<feature type="region of interest" description="Disordered" evidence="10">
    <location>
        <begin position="335"/>
        <end position="377"/>
    </location>
</feature>
<evidence type="ECO:0000256" key="1">
    <source>
        <dbReference type="ARBA" id="ARBA00004651"/>
    </source>
</evidence>
<evidence type="ECO:0000256" key="5">
    <source>
        <dbReference type="ARBA" id="ARBA00023040"/>
    </source>
</evidence>
<keyword evidence="14" id="KW-1185">Reference proteome</keyword>
<dbReference type="Proteomes" id="UP000276133">
    <property type="component" value="Unassembled WGS sequence"/>
</dbReference>
<dbReference type="AlphaFoldDB" id="A0A3M7SUX4"/>
<dbReference type="STRING" id="10195.A0A3M7SUX4"/>
<gene>
    <name evidence="13" type="ORF">BpHYR1_039329</name>
</gene>
<keyword evidence="8 9" id="KW-0807">Transducer</keyword>
<evidence type="ECO:0000256" key="6">
    <source>
        <dbReference type="ARBA" id="ARBA00023136"/>
    </source>
</evidence>
<dbReference type="PRINTS" id="PR00237">
    <property type="entry name" value="GPCRRHODOPSN"/>
</dbReference>
<evidence type="ECO:0000256" key="9">
    <source>
        <dbReference type="RuleBase" id="RU000688"/>
    </source>
</evidence>
<keyword evidence="7 9" id="KW-0675">Receptor</keyword>
<dbReference type="PROSITE" id="PS50262">
    <property type="entry name" value="G_PROTEIN_RECEP_F1_2"/>
    <property type="match status" value="1"/>
</dbReference>
<keyword evidence="3 9" id="KW-0812">Transmembrane</keyword>
<feature type="transmembrane region" description="Helical" evidence="11">
    <location>
        <begin position="92"/>
        <end position="114"/>
    </location>
</feature>
<evidence type="ECO:0000256" key="11">
    <source>
        <dbReference type="SAM" id="Phobius"/>
    </source>
</evidence>
<evidence type="ECO:0000256" key="2">
    <source>
        <dbReference type="ARBA" id="ARBA00022475"/>
    </source>
</evidence>
<keyword evidence="4 11" id="KW-1133">Transmembrane helix</keyword>
<evidence type="ECO:0000256" key="10">
    <source>
        <dbReference type="SAM" id="MobiDB-lite"/>
    </source>
</evidence>
<dbReference type="GO" id="GO:0005886">
    <property type="term" value="C:plasma membrane"/>
    <property type="evidence" value="ECO:0007669"/>
    <property type="project" value="UniProtKB-SubCell"/>
</dbReference>